<dbReference type="AlphaFoldDB" id="A0A1X7AJ54"/>
<dbReference type="Proteomes" id="UP000196573">
    <property type="component" value="Unassembled WGS sequence"/>
</dbReference>
<accession>A0A1X7AJ54</accession>
<name>A0A1X7AJ54_9GAMM</name>
<feature type="domain" description="DUF4426" evidence="2">
    <location>
        <begin position="43"/>
        <end position="159"/>
    </location>
</feature>
<keyword evidence="1" id="KW-0732">Signal</keyword>
<evidence type="ECO:0000256" key="1">
    <source>
        <dbReference type="SAM" id="SignalP"/>
    </source>
</evidence>
<reference evidence="3 4" key="1">
    <citation type="submission" date="2017-03" db="EMBL/GenBank/DDBJ databases">
        <authorList>
            <person name="Afonso C.L."/>
            <person name="Miller P.J."/>
            <person name="Scott M.A."/>
            <person name="Spackman E."/>
            <person name="Goraichik I."/>
            <person name="Dimitrov K.M."/>
            <person name="Suarez D.L."/>
            <person name="Swayne D.E."/>
        </authorList>
    </citation>
    <scope>NUCLEOTIDE SEQUENCE [LARGE SCALE GENOMIC DNA]</scope>
    <source>
        <strain evidence="3">SB41UT1</strain>
    </source>
</reference>
<dbReference type="EMBL" id="FWPT01000004">
    <property type="protein sequence ID" value="SMA46205.1"/>
    <property type="molecule type" value="Genomic_DNA"/>
</dbReference>
<feature type="signal peptide" evidence="1">
    <location>
        <begin position="1"/>
        <end position="35"/>
    </location>
</feature>
<dbReference type="Gene3D" id="2.60.40.3340">
    <property type="entry name" value="Domain of unknown function DUF4426"/>
    <property type="match status" value="1"/>
</dbReference>
<dbReference type="InterPro" id="IPR025218">
    <property type="entry name" value="DUF4426"/>
</dbReference>
<evidence type="ECO:0000313" key="4">
    <source>
        <dbReference type="Proteomes" id="UP000196573"/>
    </source>
</evidence>
<feature type="chain" id="PRO_5013072686" description="DUF4426 domain-containing protein" evidence="1">
    <location>
        <begin position="36"/>
        <end position="159"/>
    </location>
</feature>
<organism evidence="3 4">
    <name type="scientific">Parendozoicomonas haliclonae</name>
    <dbReference type="NCBI Taxonomy" id="1960125"/>
    <lineage>
        <taxon>Bacteria</taxon>
        <taxon>Pseudomonadati</taxon>
        <taxon>Pseudomonadota</taxon>
        <taxon>Gammaproteobacteria</taxon>
        <taxon>Oceanospirillales</taxon>
        <taxon>Endozoicomonadaceae</taxon>
        <taxon>Parendozoicomonas</taxon>
    </lineage>
</organism>
<sequence>MLKLFLARVPSTRALATKALIAMLLPFAFAVTAQASQPMGSEEKFGDYVVYSSAFNSTFLTPDIAKSYGIERAKNQALINVSIMKDGKGVEADVQAETSNLMGQKNTLKTWLVDEGDAKYYLASFKITNDEVLHFTIKVSPKGTNLSHTVRFSQKFYED</sequence>
<keyword evidence="4" id="KW-1185">Reference proteome</keyword>
<gene>
    <name evidence="3" type="ORF">EHSB41UT_02099</name>
</gene>
<proteinExistence type="predicted"/>
<evidence type="ECO:0000259" key="2">
    <source>
        <dbReference type="Pfam" id="PF14467"/>
    </source>
</evidence>
<dbReference type="Pfam" id="PF14467">
    <property type="entry name" value="DUF4426"/>
    <property type="match status" value="1"/>
</dbReference>
<protein>
    <recommendedName>
        <fullName evidence="2">DUF4426 domain-containing protein</fullName>
    </recommendedName>
</protein>
<dbReference type="RefSeq" id="WP_165767220.1">
    <property type="nucleotide sequence ID" value="NZ_CBCSCN010000002.1"/>
</dbReference>
<evidence type="ECO:0000313" key="3">
    <source>
        <dbReference type="EMBL" id="SMA46205.1"/>
    </source>
</evidence>